<accession>A0ABP5WYI0</accession>
<keyword evidence="2" id="KW-1185">Reference proteome</keyword>
<evidence type="ECO:0000313" key="2">
    <source>
        <dbReference type="Proteomes" id="UP001500460"/>
    </source>
</evidence>
<protein>
    <recommendedName>
        <fullName evidence="3">Secreted protein</fullName>
    </recommendedName>
</protein>
<gene>
    <name evidence="1" type="ORF">GCM10010421_32170</name>
</gene>
<evidence type="ECO:0008006" key="3">
    <source>
        <dbReference type="Google" id="ProtNLM"/>
    </source>
</evidence>
<organism evidence="1 2">
    <name type="scientific">Streptomyces glaucus</name>
    <dbReference type="NCBI Taxonomy" id="284029"/>
    <lineage>
        <taxon>Bacteria</taxon>
        <taxon>Bacillati</taxon>
        <taxon>Actinomycetota</taxon>
        <taxon>Actinomycetes</taxon>
        <taxon>Kitasatosporales</taxon>
        <taxon>Streptomycetaceae</taxon>
        <taxon>Streptomyces</taxon>
    </lineage>
</organism>
<dbReference type="Proteomes" id="UP001500460">
    <property type="component" value="Unassembled WGS sequence"/>
</dbReference>
<name>A0ABP5WYI0_9ACTN</name>
<evidence type="ECO:0000313" key="1">
    <source>
        <dbReference type="EMBL" id="GAA2439482.1"/>
    </source>
</evidence>
<proteinExistence type="predicted"/>
<reference evidence="2" key="1">
    <citation type="journal article" date="2019" name="Int. J. Syst. Evol. Microbiol.">
        <title>The Global Catalogue of Microorganisms (GCM) 10K type strain sequencing project: providing services to taxonomists for standard genome sequencing and annotation.</title>
        <authorList>
            <consortium name="The Broad Institute Genomics Platform"/>
            <consortium name="The Broad Institute Genome Sequencing Center for Infectious Disease"/>
            <person name="Wu L."/>
            <person name="Ma J."/>
        </authorList>
    </citation>
    <scope>NUCLEOTIDE SEQUENCE [LARGE SCALE GENOMIC DNA]</scope>
    <source>
        <strain evidence="2">JCM 6922</strain>
    </source>
</reference>
<comment type="caution">
    <text evidence="1">The sequence shown here is derived from an EMBL/GenBank/DDBJ whole genome shotgun (WGS) entry which is preliminary data.</text>
</comment>
<dbReference type="RefSeq" id="WP_344603859.1">
    <property type="nucleotide sequence ID" value="NZ_BAAATK010000018.1"/>
</dbReference>
<sequence>MSDINGFLGSRILAVAQARKNLQAAAAQVVEMARDVKDFGPMGTDELPAAIAALESSKYVDEDDAGARWVSRAFTATPADLIKTGAAGLVFGGAVFMLRSALADVDETIAALGPAPGPADPGGAFSA</sequence>
<dbReference type="EMBL" id="BAAATK010000018">
    <property type="protein sequence ID" value="GAA2439482.1"/>
    <property type="molecule type" value="Genomic_DNA"/>
</dbReference>